<evidence type="ECO:0000256" key="1">
    <source>
        <dbReference type="ARBA" id="ARBA00022884"/>
    </source>
</evidence>
<dbReference type="GO" id="GO:0003723">
    <property type="term" value="F:RNA binding"/>
    <property type="evidence" value="ECO:0007669"/>
    <property type="project" value="UniProtKB-UniRule"/>
</dbReference>
<evidence type="ECO:0000313" key="5">
    <source>
        <dbReference type="Proteomes" id="UP001042704"/>
    </source>
</evidence>
<dbReference type="PROSITE" id="PS51295">
    <property type="entry name" value="CRM"/>
    <property type="match status" value="1"/>
</dbReference>
<accession>A0A8A3S4A2</accession>
<dbReference type="Gene3D" id="3.30.110.60">
    <property type="entry name" value="YhbY-like"/>
    <property type="match status" value="1"/>
</dbReference>
<feature type="domain" description="CRM" evidence="3">
    <location>
        <begin position="1"/>
        <end position="77"/>
    </location>
</feature>
<evidence type="ECO:0000259" key="3">
    <source>
        <dbReference type="PROSITE" id="PS51295"/>
    </source>
</evidence>
<sequence>MFQELKPTVWIGKQGCSDTLIEEIRLQLKQRKAIKIKWLRNTEVDADEIARRAGAALVGVRGRTMVLAEKRKGSGRA</sequence>
<dbReference type="InterPro" id="IPR001890">
    <property type="entry name" value="RNA-binding_CRM"/>
</dbReference>
<keyword evidence="5" id="KW-1185">Reference proteome</keyword>
<dbReference type="RefSeq" id="WP_265582109.1">
    <property type="nucleotide sequence ID" value="NZ_CP036172.1"/>
</dbReference>
<reference evidence="4" key="2">
    <citation type="submission" date="2019-02" db="EMBL/GenBank/DDBJ databases">
        <authorList>
            <person name="Chen S.-C."/>
            <person name="Chien H.-H."/>
            <person name="Lai M.-C."/>
        </authorList>
    </citation>
    <scope>NUCLEOTIDE SEQUENCE</scope>
    <source>
        <strain evidence="4">N2F9704</strain>
    </source>
</reference>
<dbReference type="InterPro" id="IPR051925">
    <property type="entry name" value="RNA-binding_domain"/>
</dbReference>
<dbReference type="EMBL" id="CP036172">
    <property type="protein sequence ID" value="QSZ66743.1"/>
    <property type="molecule type" value="Genomic_DNA"/>
</dbReference>
<evidence type="ECO:0000313" key="4">
    <source>
        <dbReference type="EMBL" id="QSZ66743.1"/>
    </source>
</evidence>
<dbReference type="InterPro" id="IPR035920">
    <property type="entry name" value="YhbY-like_sf"/>
</dbReference>
<gene>
    <name evidence="4" type="ORF">RJ40_04165</name>
</gene>
<dbReference type="Proteomes" id="UP001042704">
    <property type="component" value="Chromosome"/>
</dbReference>
<dbReference type="SUPFAM" id="SSF75471">
    <property type="entry name" value="YhbY-like"/>
    <property type="match status" value="1"/>
</dbReference>
<dbReference type="KEGG" id="maqe:RJ40_04165"/>
<dbReference type="PANTHER" id="PTHR40065">
    <property type="entry name" value="RNA-BINDING PROTEIN YHBY"/>
    <property type="match status" value="1"/>
</dbReference>
<name>A0A8A3S4A2_9EURY</name>
<dbReference type="AlphaFoldDB" id="A0A8A3S4A2"/>
<dbReference type="GeneID" id="76423529"/>
<protein>
    <submittedName>
        <fullName evidence="4">YhbY family RNA-binding protein</fullName>
    </submittedName>
</protein>
<keyword evidence="1 2" id="KW-0694">RNA-binding</keyword>
<evidence type="ECO:0000256" key="2">
    <source>
        <dbReference type="PROSITE-ProRule" id="PRU00626"/>
    </source>
</evidence>
<reference evidence="4" key="1">
    <citation type="journal article" date="2001" name="Int. J. Syst. Evol. Microbiol.">
        <title>Methanofollis aquaemaris sp. nov., a methanogen isolated from an aquaculture fish pond.</title>
        <authorList>
            <person name="Lai M.C."/>
            <person name="Chen S.C."/>
        </authorList>
    </citation>
    <scope>NUCLEOTIDE SEQUENCE</scope>
    <source>
        <strain evidence="4">N2F9704</strain>
    </source>
</reference>
<dbReference type="SMART" id="SM01103">
    <property type="entry name" value="CRS1_YhbY"/>
    <property type="match status" value="1"/>
</dbReference>
<proteinExistence type="predicted"/>
<organism evidence="4 5">
    <name type="scientific">Methanofollis aquaemaris</name>
    <dbReference type="NCBI Taxonomy" id="126734"/>
    <lineage>
        <taxon>Archaea</taxon>
        <taxon>Methanobacteriati</taxon>
        <taxon>Methanobacteriota</taxon>
        <taxon>Stenosarchaea group</taxon>
        <taxon>Methanomicrobia</taxon>
        <taxon>Methanomicrobiales</taxon>
        <taxon>Methanomicrobiaceae</taxon>
        <taxon>Methanofollis</taxon>
    </lineage>
</organism>
<dbReference type="Pfam" id="PF01985">
    <property type="entry name" value="CRS1_YhbY"/>
    <property type="match status" value="1"/>
</dbReference>
<dbReference type="PANTHER" id="PTHR40065:SF3">
    <property type="entry name" value="RNA-BINDING PROTEIN YHBY"/>
    <property type="match status" value="1"/>
</dbReference>